<dbReference type="GO" id="GO:0016655">
    <property type="term" value="F:oxidoreductase activity, acting on NAD(P)H, quinone or similar compound as acceptor"/>
    <property type="evidence" value="ECO:0007669"/>
    <property type="project" value="InterPro"/>
</dbReference>
<evidence type="ECO:0000256" key="4">
    <source>
        <dbReference type="ARBA" id="ARBA00023027"/>
    </source>
</evidence>
<feature type="binding site" evidence="6">
    <location>
        <begin position="161"/>
        <end position="164"/>
    </location>
    <ligand>
        <name>FMN</name>
        <dbReference type="ChEBI" id="CHEBI:58210"/>
    </ligand>
</feature>
<sequence>MQAEADGSNPDRNSRPLPVAIDLWGGYAPRGVLQLAGCLAPLRSDITCASLIGLLLTLPGDCRVSKLLYIESSPRKARSKSIKVANAFVENYKATHPGDEVVTIDLWKMTLPEFDGYTIDAKYQVMHGQGHDAEQAAAWKTVVDVIEEFKSADKYLFSLPMWNFGIPYKLKHYIDVIAQPGQTFSFSPETGYSGLVTGKPVAVVYARGGAYGSDQTKGMDFQMTYMQLLLGFIGFTEIQSVVVEPTLASAEDVAKTEAAAVEQAEQLAASF</sequence>
<protein>
    <recommendedName>
        <fullName evidence="6">FMN dependent NADH:quinone oxidoreductase</fullName>
        <ecNumber evidence="6">1.6.5.-</ecNumber>
    </recommendedName>
    <alternativeName>
        <fullName evidence="6">Azo-dye reductase</fullName>
    </alternativeName>
    <alternativeName>
        <fullName evidence="6">FMN-dependent NADH-azo compound oxidoreductase</fullName>
    </alternativeName>
    <alternativeName>
        <fullName evidence="6">FMN-dependent NADH-azoreductase</fullName>
        <ecNumber evidence="6">1.7.1.17</ecNumber>
    </alternativeName>
</protein>
<dbReference type="InterPro" id="IPR023048">
    <property type="entry name" value="NADH:quinone_OxRdtase_FMN_depd"/>
</dbReference>
<evidence type="ECO:0000259" key="7">
    <source>
        <dbReference type="Pfam" id="PF02525"/>
    </source>
</evidence>
<keyword evidence="3 6" id="KW-0560">Oxidoreductase</keyword>
<dbReference type="Gene3D" id="3.40.50.360">
    <property type="match status" value="1"/>
</dbReference>
<dbReference type="KEGG" id="ruv:EC9_28030"/>
<evidence type="ECO:0000313" key="8">
    <source>
        <dbReference type="EMBL" id="QDS88612.1"/>
    </source>
</evidence>
<dbReference type="AlphaFoldDB" id="A0A517M162"/>
<evidence type="ECO:0000313" key="9">
    <source>
        <dbReference type="Proteomes" id="UP000319557"/>
    </source>
</evidence>
<dbReference type="GO" id="GO:0016652">
    <property type="term" value="F:oxidoreductase activity, acting on NAD(P)H as acceptor"/>
    <property type="evidence" value="ECO:0007669"/>
    <property type="project" value="UniProtKB-UniRule"/>
</dbReference>
<gene>
    <name evidence="6 8" type="primary">azoR</name>
    <name evidence="8" type="ORF">EC9_28030</name>
</gene>
<evidence type="ECO:0000256" key="6">
    <source>
        <dbReference type="HAMAP-Rule" id="MF_01216"/>
    </source>
</evidence>
<dbReference type="EC" id="1.6.5.-" evidence="6"/>
<accession>A0A517M162</accession>
<keyword evidence="4 6" id="KW-0520">NAD</keyword>
<dbReference type="HAMAP" id="MF_01216">
    <property type="entry name" value="Azoreductase_type1"/>
    <property type="match status" value="1"/>
</dbReference>
<name>A0A517M162_9BACT</name>
<keyword evidence="2 6" id="KW-0288">FMN</keyword>
<comment type="function">
    <text evidence="6">Quinone reductase that provides resistance to thiol-specific stress caused by electrophilic quinones.</text>
</comment>
<comment type="similarity">
    <text evidence="6">Belongs to the azoreductase type 1 family.</text>
</comment>
<evidence type="ECO:0000256" key="2">
    <source>
        <dbReference type="ARBA" id="ARBA00022643"/>
    </source>
</evidence>
<dbReference type="InterPro" id="IPR050104">
    <property type="entry name" value="FMN-dep_NADH:Q_OxRdtase_AzoR1"/>
</dbReference>
<dbReference type="EMBL" id="CP036261">
    <property type="protein sequence ID" value="QDS88612.1"/>
    <property type="molecule type" value="Genomic_DNA"/>
</dbReference>
<comment type="caution">
    <text evidence="6">Lacks conserved residue(s) required for the propagation of feature annotation.</text>
</comment>
<evidence type="ECO:0000256" key="5">
    <source>
        <dbReference type="ARBA" id="ARBA00048542"/>
    </source>
</evidence>
<dbReference type="PANTHER" id="PTHR43741:SF4">
    <property type="entry name" value="FMN-DEPENDENT NADH:QUINONE OXIDOREDUCTASE"/>
    <property type="match status" value="1"/>
</dbReference>
<keyword evidence="1 6" id="KW-0285">Flavoprotein</keyword>
<dbReference type="GO" id="GO:0009055">
    <property type="term" value="F:electron transfer activity"/>
    <property type="evidence" value="ECO:0007669"/>
    <property type="project" value="UniProtKB-UniRule"/>
</dbReference>
<comment type="catalytic activity">
    <reaction evidence="6">
        <text>2 a quinone + NADH + H(+) = 2 a 1,4-benzosemiquinone + NAD(+)</text>
        <dbReference type="Rhea" id="RHEA:65952"/>
        <dbReference type="ChEBI" id="CHEBI:15378"/>
        <dbReference type="ChEBI" id="CHEBI:57540"/>
        <dbReference type="ChEBI" id="CHEBI:57945"/>
        <dbReference type="ChEBI" id="CHEBI:132124"/>
        <dbReference type="ChEBI" id="CHEBI:134225"/>
    </reaction>
</comment>
<dbReference type="PANTHER" id="PTHR43741">
    <property type="entry name" value="FMN-DEPENDENT NADH-AZOREDUCTASE 1"/>
    <property type="match status" value="1"/>
</dbReference>
<dbReference type="EC" id="1.7.1.17" evidence="6"/>
<proteinExistence type="inferred from homology"/>
<evidence type="ECO:0000256" key="3">
    <source>
        <dbReference type="ARBA" id="ARBA00023002"/>
    </source>
</evidence>
<reference evidence="8 9" key="1">
    <citation type="submission" date="2019-02" db="EMBL/GenBank/DDBJ databases">
        <title>Deep-cultivation of Planctomycetes and their phenomic and genomic characterization uncovers novel biology.</title>
        <authorList>
            <person name="Wiegand S."/>
            <person name="Jogler M."/>
            <person name="Boedeker C."/>
            <person name="Pinto D."/>
            <person name="Vollmers J."/>
            <person name="Rivas-Marin E."/>
            <person name="Kohn T."/>
            <person name="Peeters S.H."/>
            <person name="Heuer A."/>
            <person name="Rast P."/>
            <person name="Oberbeckmann S."/>
            <person name="Bunk B."/>
            <person name="Jeske O."/>
            <person name="Meyerdierks A."/>
            <person name="Storesund J.E."/>
            <person name="Kallscheuer N."/>
            <person name="Luecker S."/>
            <person name="Lage O.M."/>
            <person name="Pohl T."/>
            <person name="Merkel B.J."/>
            <person name="Hornburger P."/>
            <person name="Mueller R.-W."/>
            <person name="Bruemmer F."/>
            <person name="Labrenz M."/>
            <person name="Spormann A.M."/>
            <person name="Op den Camp H."/>
            <person name="Overmann J."/>
            <person name="Amann R."/>
            <person name="Jetten M.S.M."/>
            <person name="Mascher T."/>
            <person name="Medema M.H."/>
            <person name="Devos D.P."/>
            <person name="Kaster A.-K."/>
            <person name="Ovreas L."/>
            <person name="Rohde M."/>
            <person name="Galperin M.Y."/>
            <person name="Jogler C."/>
        </authorList>
    </citation>
    <scope>NUCLEOTIDE SEQUENCE [LARGE SCALE GENOMIC DNA]</scope>
    <source>
        <strain evidence="8 9">EC9</strain>
    </source>
</reference>
<feature type="binding site" evidence="6">
    <location>
        <begin position="79"/>
        <end position="81"/>
    </location>
    <ligand>
        <name>FMN</name>
        <dbReference type="ChEBI" id="CHEBI:58210"/>
    </ligand>
</feature>
<feature type="binding site" evidence="6">
    <location>
        <position position="73"/>
    </location>
    <ligand>
        <name>FMN</name>
        <dbReference type="ChEBI" id="CHEBI:58210"/>
    </ligand>
</feature>
<comment type="function">
    <text evidence="6">Also exhibits azoreductase activity. Catalyzes the reductive cleavage of the azo bond in aromatic azo compounds to the corresponding amines.</text>
</comment>
<dbReference type="RefSeq" id="WP_246105660.1">
    <property type="nucleotide sequence ID" value="NZ_CP036261.1"/>
</dbReference>
<feature type="domain" description="Flavodoxin-like fold" evidence="7">
    <location>
        <begin position="65"/>
        <end position="266"/>
    </location>
</feature>
<dbReference type="Proteomes" id="UP000319557">
    <property type="component" value="Chromosome"/>
</dbReference>
<dbReference type="Pfam" id="PF02525">
    <property type="entry name" value="Flavodoxin_2"/>
    <property type="match status" value="1"/>
</dbReference>
<comment type="catalytic activity">
    <reaction evidence="5">
        <text>N,N-dimethyl-1,4-phenylenediamine + anthranilate + 2 NAD(+) = 2-(4-dimethylaminophenyl)diazenylbenzoate + 2 NADH + 2 H(+)</text>
        <dbReference type="Rhea" id="RHEA:55872"/>
        <dbReference type="ChEBI" id="CHEBI:15378"/>
        <dbReference type="ChEBI" id="CHEBI:15783"/>
        <dbReference type="ChEBI" id="CHEBI:16567"/>
        <dbReference type="ChEBI" id="CHEBI:57540"/>
        <dbReference type="ChEBI" id="CHEBI:57945"/>
        <dbReference type="ChEBI" id="CHEBI:71579"/>
        <dbReference type="EC" id="1.7.1.17"/>
    </reaction>
    <physiologicalReaction direction="right-to-left" evidence="5">
        <dbReference type="Rhea" id="RHEA:55874"/>
    </physiologicalReaction>
</comment>
<keyword evidence="9" id="KW-1185">Reference proteome</keyword>
<evidence type="ECO:0000256" key="1">
    <source>
        <dbReference type="ARBA" id="ARBA00022630"/>
    </source>
</evidence>
<dbReference type="InterPro" id="IPR029039">
    <property type="entry name" value="Flavoprotein-like_sf"/>
</dbReference>
<comment type="subunit">
    <text evidence="6">Homodimer.</text>
</comment>
<dbReference type="GO" id="GO:0010181">
    <property type="term" value="F:FMN binding"/>
    <property type="evidence" value="ECO:0007669"/>
    <property type="project" value="UniProtKB-UniRule"/>
</dbReference>
<organism evidence="8 9">
    <name type="scientific">Rosistilla ulvae</name>
    <dbReference type="NCBI Taxonomy" id="1930277"/>
    <lineage>
        <taxon>Bacteria</taxon>
        <taxon>Pseudomonadati</taxon>
        <taxon>Planctomycetota</taxon>
        <taxon>Planctomycetia</taxon>
        <taxon>Pirellulales</taxon>
        <taxon>Pirellulaceae</taxon>
        <taxon>Rosistilla</taxon>
    </lineage>
</organism>
<dbReference type="InterPro" id="IPR003680">
    <property type="entry name" value="Flavodoxin_fold"/>
</dbReference>
<dbReference type="SUPFAM" id="SSF52218">
    <property type="entry name" value="Flavoproteins"/>
    <property type="match status" value="1"/>
</dbReference>
<comment type="cofactor">
    <cofactor evidence="6">
        <name>FMN</name>
        <dbReference type="ChEBI" id="CHEBI:58210"/>
    </cofactor>
    <text evidence="6">Binds 1 FMN per subunit.</text>
</comment>